<sequence>MNVFSLFRYIRPSAPRSPFALPIRTFSSTSCHLAKALPPRPKPPPESEIEEAYVKGSGPGGQKIVLVKSQATRSRDQNRKHARELLAQRIDEFHNGDQSRSAIVGRVKEKKAASVSKKSRRKYKKLEEEKAAAAAESEVPIEVTSDLSTEDTGNRTRPDPVQESIEPKKEETRKE</sequence>
<dbReference type="InterPro" id="IPR045853">
    <property type="entry name" value="Pep_chain_release_fac_I_sf"/>
</dbReference>
<feature type="compositionally biased region" description="Basic and acidic residues" evidence="1">
    <location>
        <begin position="152"/>
        <end position="175"/>
    </location>
</feature>
<dbReference type="InterPro" id="IPR052405">
    <property type="entry name" value="Mito_Transl_Release_Factor"/>
</dbReference>
<dbReference type="Gene3D" id="3.30.160.20">
    <property type="match status" value="1"/>
</dbReference>
<keyword evidence="3" id="KW-1185">Reference proteome</keyword>
<feature type="region of interest" description="Disordered" evidence="1">
    <location>
        <begin position="94"/>
        <end position="175"/>
    </location>
</feature>
<evidence type="ECO:0000313" key="3">
    <source>
        <dbReference type="Proteomes" id="UP000265631"/>
    </source>
</evidence>
<dbReference type="PANTHER" id="PTHR46203">
    <property type="entry name" value="PROBABLE PEPTIDE CHAIN RELEASE FACTOR C12ORF65"/>
    <property type="match status" value="1"/>
</dbReference>
<reference evidence="2 3" key="1">
    <citation type="journal article" date="2018" name="PLoS Pathog.">
        <title>Evolution of structural diversity of trichothecenes, a family of toxins produced by plant pathogenic and entomopathogenic fungi.</title>
        <authorList>
            <person name="Proctor R.H."/>
            <person name="McCormick S.P."/>
            <person name="Kim H.S."/>
            <person name="Cardoza R.E."/>
            <person name="Stanley A.M."/>
            <person name="Lindo L."/>
            <person name="Kelly A."/>
            <person name="Brown D.W."/>
            <person name="Lee T."/>
            <person name="Vaughan M.M."/>
            <person name="Alexander N.J."/>
            <person name="Busman M."/>
            <person name="Gutierrez S."/>
        </authorList>
    </citation>
    <scope>NUCLEOTIDE SEQUENCE [LARGE SCALE GENOMIC DNA]</scope>
    <source>
        <strain evidence="2 3">NRRL 13405</strain>
    </source>
</reference>
<accession>A0A395MQB2</accession>
<dbReference type="PANTHER" id="PTHR46203:SF1">
    <property type="entry name" value="MITOCHONDRIAL TRANSLATION RELEASE FACTOR IN RESCUE"/>
    <property type="match status" value="1"/>
</dbReference>
<evidence type="ECO:0000313" key="2">
    <source>
        <dbReference type="EMBL" id="RFN50148.1"/>
    </source>
</evidence>
<dbReference type="Proteomes" id="UP000265631">
    <property type="component" value="Unassembled WGS sequence"/>
</dbReference>
<dbReference type="AlphaFoldDB" id="A0A395MQB2"/>
<protein>
    <submittedName>
        <fullName evidence="2">Polypeptide chain release factor</fullName>
    </submittedName>
</protein>
<organism evidence="2 3">
    <name type="scientific">Fusarium flagelliforme</name>
    <dbReference type="NCBI Taxonomy" id="2675880"/>
    <lineage>
        <taxon>Eukaryota</taxon>
        <taxon>Fungi</taxon>
        <taxon>Dikarya</taxon>
        <taxon>Ascomycota</taxon>
        <taxon>Pezizomycotina</taxon>
        <taxon>Sordariomycetes</taxon>
        <taxon>Hypocreomycetidae</taxon>
        <taxon>Hypocreales</taxon>
        <taxon>Nectriaceae</taxon>
        <taxon>Fusarium</taxon>
        <taxon>Fusarium incarnatum-equiseti species complex</taxon>
    </lineage>
</organism>
<comment type="caution">
    <text evidence="2">The sequence shown here is derived from an EMBL/GenBank/DDBJ whole genome shotgun (WGS) entry which is preliminary data.</text>
</comment>
<evidence type="ECO:0000256" key="1">
    <source>
        <dbReference type="SAM" id="MobiDB-lite"/>
    </source>
</evidence>
<dbReference type="GO" id="GO:0005739">
    <property type="term" value="C:mitochondrion"/>
    <property type="evidence" value="ECO:0007669"/>
    <property type="project" value="TreeGrafter"/>
</dbReference>
<proteinExistence type="predicted"/>
<dbReference type="STRING" id="2594813.A0A395MQB2"/>
<name>A0A395MQB2_9HYPO</name>
<gene>
    <name evidence="2" type="ORF">FIE12Z_5597</name>
</gene>
<dbReference type="EMBL" id="PXXK01000149">
    <property type="protein sequence ID" value="RFN50148.1"/>
    <property type="molecule type" value="Genomic_DNA"/>
</dbReference>
<feature type="region of interest" description="Disordered" evidence="1">
    <location>
        <begin position="34"/>
        <end position="61"/>
    </location>
</feature>
<dbReference type="SUPFAM" id="SSF75620">
    <property type="entry name" value="Release factor"/>
    <property type="match status" value="1"/>
</dbReference>